<keyword evidence="2" id="KW-1185">Reference proteome</keyword>
<dbReference type="InterPro" id="IPR027961">
    <property type="entry name" value="DUF4442"/>
</dbReference>
<dbReference type="InterPro" id="IPR029069">
    <property type="entry name" value="HotDog_dom_sf"/>
</dbReference>
<dbReference type="OrthoDB" id="9153186at2"/>
<dbReference type="Proteomes" id="UP000248840">
    <property type="component" value="Unassembled WGS sequence"/>
</dbReference>
<protein>
    <submittedName>
        <fullName evidence="1">Uncharacterized protein DUF4442</fullName>
    </submittedName>
</protein>
<dbReference type="SUPFAM" id="SSF54637">
    <property type="entry name" value="Thioesterase/thiol ester dehydrase-isomerase"/>
    <property type="match status" value="1"/>
</dbReference>
<reference evidence="1 2" key="1">
    <citation type="submission" date="2018-06" db="EMBL/GenBank/DDBJ databases">
        <title>Genomic Encyclopedia of Archaeal and Bacterial Type Strains, Phase II (KMG-II): from individual species to whole genera.</title>
        <authorList>
            <person name="Goeker M."/>
        </authorList>
    </citation>
    <scope>NUCLEOTIDE SEQUENCE [LARGE SCALE GENOMIC DNA]</scope>
    <source>
        <strain evidence="1 2">DSM 25663</strain>
    </source>
</reference>
<dbReference type="RefSeq" id="WP_112111858.1">
    <property type="nucleotide sequence ID" value="NZ_QLSZ01000001.1"/>
</dbReference>
<comment type="caution">
    <text evidence="1">The sequence shown here is derived from an EMBL/GenBank/DDBJ whole genome shotgun (WGS) entry which is preliminary data.</text>
</comment>
<organism evidence="1 2">
    <name type="scientific">Flavobacterium aciduliphilum</name>
    <dbReference type="NCBI Taxonomy" id="1101402"/>
    <lineage>
        <taxon>Bacteria</taxon>
        <taxon>Pseudomonadati</taxon>
        <taxon>Bacteroidota</taxon>
        <taxon>Flavobacteriia</taxon>
        <taxon>Flavobacteriales</taxon>
        <taxon>Flavobacteriaceae</taxon>
        <taxon>Flavobacterium</taxon>
    </lineage>
</organism>
<dbReference type="AlphaFoldDB" id="A0A328YQ51"/>
<dbReference type="Gene3D" id="3.10.129.10">
    <property type="entry name" value="Hotdog Thioesterase"/>
    <property type="match status" value="1"/>
</dbReference>
<evidence type="ECO:0000313" key="2">
    <source>
        <dbReference type="Proteomes" id="UP000248840"/>
    </source>
</evidence>
<name>A0A328YQ51_9FLAO</name>
<proteinExistence type="predicted"/>
<sequence>MEISPLKLNSYLFFKLPSAFLCGVRVASITPNQCTTTVKHKWINQNPFQSMYFAVQAMAAELTTGALVLLHIKKSGKNISMLVTNQSSTFSKKARGRITFSCIQGPLITAAIQKTCMTGEGVSLCLTSIGIDAQGDQVCKMEFEWSLRLKS</sequence>
<dbReference type="Pfam" id="PF14539">
    <property type="entry name" value="DUF4442"/>
    <property type="match status" value="1"/>
</dbReference>
<accession>A0A328YQ51</accession>
<dbReference type="EMBL" id="QLSZ01000001">
    <property type="protein sequence ID" value="RAR75484.1"/>
    <property type="molecule type" value="Genomic_DNA"/>
</dbReference>
<evidence type="ECO:0000313" key="1">
    <source>
        <dbReference type="EMBL" id="RAR75484.1"/>
    </source>
</evidence>
<gene>
    <name evidence="1" type="ORF">CLV55_101181</name>
</gene>